<proteinExistence type="predicted"/>
<accession>A0A9Q3BVW2</accession>
<dbReference type="EMBL" id="AVOT02002870">
    <property type="protein sequence ID" value="MBW0471812.1"/>
    <property type="molecule type" value="Genomic_DNA"/>
</dbReference>
<comment type="caution">
    <text evidence="2">The sequence shown here is derived from an EMBL/GenBank/DDBJ whole genome shotgun (WGS) entry which is preliminary data.</text>
</comment>
<feature type="compositionally biased region" description="Polar residues" evidence="1">
    <location>
        <begin position="31"/>
        <end position="42"/>
    </location>
</feature>
<protein>
    <submittedName>
        <fullName evidence="2">Uncharacterized protein</fullName>
    </submittedName>
</protein>
<dbReference type="Proteomes" id="UP000765509">
    <property type="component" value="Unassembled WGS sequence"/>
</dbReference>
<gene>
    <name evidence="2" type="ORF">O181_011527</name>
</gene>
<feature type="region of interest" description="Disordered" evidence="1">
    <location>
        <begin position="1"/>
        <end position="42"/>
    </location>
</feature>
<dbReference type="AlphaFoldDB" id="A0A9Q3BVW2"/>
<name>A0A9Q3BVW2_9BASI</name>
<sequence>MRRISDSPIDPNAEGSDEIDGEEAEVAPNSIGHQSSTLPYQPSSKRFQIQVIPSTPETPNQLFLPFHHLLLLLPLPGLAWFNQGDHHPFHSPEISQWSPPNS</sequence>
<feature type="compositionally biased region" description="Acidic residues" evidence="1">
    <location>
        <begin position="15"/>
        <end position="25"/>
    </location>
</feature>
<evidence type="ECO:0000256" key="1">
    <source>
        <dbReference type="SAM" id="MobiDB-lite"/>
    </source>
</evidence>
<organism evidence="2 3">
    <name type="scientific">Austropuccinia psidii MF-1</name>
    <dbReference type="NCBI Taxonomy" id="1389203"/>
    <lineage>
        <taxon>Eukaryota</taxon>
        <taxon>Fungi</taxon>
        <taxon>Dikarya</taxon>
        <taxon>Basidiomycota</taxon>
        <taxon>Pucciniomycotina</taxon>
        <taxon>Pucciniomycetes</taxon>
        <taxon>Pucciniales</taxon>
        <taxon>Sphaerophragmiaceae</taxon>
        <taxon>Austropuccinia</taxon>
    </lineage>
</organism>
<evidence type="ECO:0000313" key="2">
    <source>
        <dbReference type="EMBL" id="MBW0471812.1"/>
    </source>
</evidence>
<keyword evidence="3" id="KW-1185">Reference proteome</keyword>
<reference evidence="2" key="1">
    <citation type="submission" date="2021-03" db="EMBL/GenBank/DDBJ databases">
        <title>Draft genome sequence of rust myrtle Austropuccinia psidii MF-1, a brazilian biotype.</title>
        <authorList>
            <person name="Quecine M.C."/>
            <person name="Pachon D.M.R."/>
            <person name="Bonatelli M.L."/>
            <person name="Correr F.H."/>
            <person name="Franceschini L.M."/>
            <person name="Leite T.F."/>
            <person name="Margarido G.R.A."/>
            <person name="Almeida C.A."/>
            <person name="Ferrarezi J.A."/>
            <person name="Labate C.A."/>
        </authorList>
    </citation>
    <scope>NUCLEOTIDE SEQUENCE</scope>
    <source>
        <strain evidence="2">MF-1</strain>
    </source>
</reference>
<evidence type="ECO:0000313" key="3">
    <source>
        <dbReference type="Proteomes" id="UP000765509"/>
    </source>
</evidence>